<proteinExistence type="predicted"/>
<comment type="caution">
    <text evidence="1">The sequence shown here is derived from an EMBL/GenBank/DDBJ whole genome shotgun (WGS) entry which is preliminary data.</text>
</comment>
<dbReference type="AlphaFoldDB" id="A0A0B2UTQ4"/>
<reference evidence="1 2" key="1">
    <citation type="submission" date="2014-11" db="EMBL/GenBank/DDBJ databases">
        <title>Genetic blueprint of the zoonotic pathogen Toxocara canis.</title>
        <authorList>
            <person name="Zhu X.-Q."/>
            <person name="Korhonen P.K."/>
            <person name="Cai H."/>
            <person name="Young N.D."/>
            <person name="Nejsum P."/>
            <person name="von Samson-Himmelstjerna G."/>
            <person name="Boag P.R."/>
            <person name="Tan P."/>
            <person name="Li Q."/>
            <person name="Min J."/>
            <person name="Yang Y."/>
            <person name="Wang X."/>
            <person name="Fang X."/>
            <person name="Hall R.S."/>
            <person name="Hofmann A."/>
            <person name="Sternberg P.W."/>
            <person name="Jex A.R."/>
            <person name="Gasser R.B."/>
        </authorList>
    </citation>
    <scope>NUCLEOTIDE SEQUENCE [LARGE SCALE GENOMIC DNA]</scope>
    <source>
        <strain evidence="1">PN_DK_2014</strain>
    </source>
</reference>
<evidence type="ECO:0000313" key="1">
    <source>
        <dbReference type="EMBL" id="KHN74476.1"/>
    </source>
</evidence>
<sequence>MGGGCCCCIGGTKNMAANGKPIPLGGAKMMPMAGGGGGMSLLAGGFQKSFLAPHSLLGSARAETPKKEPMVEISEKAKA</sequence>
<dbReference type="EMBL" id="JPKZ01002904">
    <property type="protein sequence ID" value="KHN74476.1"/>
    <property type="molecule type" value="Genomic_DNA"/>
</dbReference>
<organism evidence="1 2">
    <name type="scientific">Toxocara canis</name>
    <name type="common">Canine roundworm</name>
    <dbReference type="NCBI Taxonomy" id="6265"/>
    <lineage>
        <taxon>Eukaryota</taxon>
        <taxon>Metazoa</taxon>
        <taxon>Ecdysozoa</taxon>
        <taxon>Nematoda</taxon>
        <taxon>Chromadorea</taxon>
        <taxon>Rhabditida</taxon>
        <taxon>Spirurina</taxon>
        <taxon>Ascaridomorpha</taxon>
        <taxon>Ascaridoidea</taxon>
        <taxon>Toxocaridae</taxon>
        <taxon>Toxocara</taxon>
    </lineage>
</organism>
<dbReference type="Proteomes" id="UP000031036">
    <property type="component" value="Unassembled WGS sequence"/>
</dbReference>
<keyword evidence="2" id="KW-1185">Reference proteome</keyword>
<evidence type="ECO:0000313" key="2">
    <source>
        <dbReference type="Proteomes" id="UP000031036"/>
    </source>
</evidence>
<accession>A0A0B2UTQ4</accession>
<protein>
    <submittedName>
        <fullName evidence="1">Uncharacterized protein</fullName>
    </submittedName>
</protein>
<gene>
    <name evidence="1" type="ORF">Tcan_09648</name>
</gene>
<name>A0A0B2UTQ4_TOXCA</name>